<feature type="compositionally biased region" description="Low complexity" evidence="1">
    <location>
        <begin position="198"/>
        <end position="210"/>
    </location>
</feature>
<dbReference type="AlphaFoldDB" id="A0A8S4NEN6"/>
<dbReference type="EMBL" id="CAIIXF020000003">
    <property type="protein sequence ID" value="CAH1779011.1"/>
    <property type="molecule type" value="Genomic_DNA"/>
</dbReference>
<evidence type="ECO:0000313" key="3">
    <source>
        <dbReference type="Proteomes" id="UP000749559"/>
    </source>
</evidence>
<feature type="compositionally biased region" description="Polar residues" evidence="1">
    <location>
        <begin position="180"/>
        <end position="197"/>
    </location>
</feature>
<accession>A0A8S4NEN6</accession>
<feature type="compositionally biased region" description="Polar residues" evidence="1">
    <location>
        <begin position="112"/>
        <end position="130"/>
    </location>
</feature>
<feature type="region of interest" description="Disordered" evidence="1">
    <location>
        <begin position="1"/>
        <end position="241"/>
    </location>
</feature>
<comment type="caution">
    <text evidence="2">The sequence shown here is derived from an EMBL/GenBank/DDBJ whole genome shotgun (WGS) entry which is preliminary data.</text>
</comment>
<protein>
    <submittedName>
        <fullName evidence="2">Uncharacterized protein</fullName>
    </submittedName>
</protein>
<reference evidence="2" key="1">
    <citation type="submission" date="2022-03" db="EMBL/GenBank/DDBJ databases">
        <authorList>
            <person name="Martin C."/>
        </authorList>
    </citation>
    <scope>NUCLEOTIDE SEQUENCE</scope>
</reference>
<proteinExistence type="predicted"/>
<sequence length="241" mass="26052">MSPEALKPNPPARVRKPTPMIRPQTTFLPTNNQENFQPKQLLRKSPSLTEVKENDQPSTQQDFRSILKTRKSTEEVSPPIEAPEKPVDSLRSILKSPTKTPHSPPFPKKQPESSTKWYASPMVTPTSPHQTLGDKIDRDDVDSSDLNENLHAINVDNISLSPDSSIKAEKHDSAEIAASIPNSPASNVTASFSNAPASLSDSPTSISDSLNTSPSQIDKSTSLSPSSACFPDKSASVSDVS</sequence>
<evidence type="ECO:0000256" key="1">
    <source>
        <dbReference type="SAM" id="MobiDB-lite"/>
    </source>
</evidence>
<gene>
    <name evidence="2" type="ORF">OFUS_LOCUS5862</name>
</gene>
<feature type="compositionally biased region" description="Polar residues" evidence="1">
    <location>
        <begin position="211"/>
        <end position="227"/>
    </location>
</feature>
<keyword evidence="3" id="KW-1185">Reference proteome</keyword>
<feature type="compositionally biased region" description="Polar residues" evidence="1">
    <location>
        <begin position="23"/>
        <end position="38"/>
    </location>
</feature>
<evidence type="ECO:0000313" key="2">
    <source>
        <dbReference type="EMBL" id="CAH1779011.1"/>
    </source>
</evidence>
<feature type="non-terminal residue" evidence="2">
    <location>
        <position position="241"/>
    </location>
</feature>
<organism evidence="2 3">
    <name type="scientific">Owenia fusiformis</name>
    <name type="common">Polychaete worm</name>
    <dbReference type="NCBI Taxonomy" id="6347"/>
    <lineage>
        <taxon>Eukaryota</taxon>
        <taxon>Metazoa</taxon>
        <taxon>Spiralia</taxon>
        <taxon>Lophotrochozoa</taxon>
        <taxon>Annelida</taxon>
        <taxon>Polychaeta</taxon>
        <taxon>Sedentaria</taxon>
        <taxon>Canalipalpata</taxon>
        <taxon>Sabellida</taxon>
        <taxon>Oweniida</taxon>
        <taxon>Oweniidae</taxon>
        <taxon>Owenia</taxon>
    </lineage>
</organism>
<dbReference type="Proteomes" id="UP000749559">
    <property type="component" value="Unassembled WGS sequence"/>
</dbReference>
<name>A0A8S4NEN6_OWEFU</name>